<dbReference type="InterPro" id="IPR028208">
    <property type="entry name" value="Effector_pro_NleD-like"/>
</dbReference>
<dbReference type="InterPro" id="IPR050557">
    <property type="entry name" value="RTX_toxin/Mannuronan_C5-epim"/>
</dbReference>
<dbReference type="PRINTS" id="PR00313">
    <property type="entry name" value="CABNDNGRPT"/>
</dbReference>
<gene>
    <name evidence="5" type="primary">hlyA_1</name>
    <name evidence="5" type="ORF">PFLU3_16050</name>
</gene>
<protein>
    <submittedName>
        <fullName evidence="5">HlyA_1 protein</fullName>
    </submittedName>
</protein>
<feature type="region of interest" description="Disordered" evidence="4">
    <location>
        <begin position="449"/>
        <end position="474"/>
    </location>
</feature>
<dbReference type="GO" id="GO:0005576">
    <property type="term" value="C:extracellular region"/>
    <property type="evidence" value="ECO:0007669"/>
    <property type="project" value="UniProtKB-SubCell"/>
</dbReference>
<dbReference type="AlphaFoldDB" id="A0A0D0RTK6"/>
<dbReference type="PATRIC" id="fig|294.125.peg.1651"/>
<dbReference type="InterPro" id="IPR011049">
    <property type="entry name" value="Serralysin-like_metalloprot_C"/>
</dbReference>
<proteinExistence type="predicted"/>
<dbReference type="PANTHER" id="PTHR38340:SF1">
    <property type="entry name" value="S-LAYER PROTEIN"/>
    <property type="match status" value="1"/>
</dbReference>
<feature type="region of interest" description="Disordered" evidence="4">
    <location>
        <begin position="486"/>
        <end position="507"/>
    </location>
</feature>
<dbReference type="GO" id="GO:0005509">
    <property type="term" value="F:calcium ion binding"/>
    <property type="evidence" value="ECO:0007669"/>
    <property type="project" value="InterPro"/>
</dbReference>
<feature type="compositionally biased region" description="Polar residues" evidence="4">
    <location>
        <begin position="20"/>
        <end position="34"/>
    </location>
</feature>
<sequence length="527" mass="56248">MIGVGPNLVNPQSPPFPTHGTRTNDTARSASQDSIYAAPPRSFDPSTLGIQTKSQSAFRDGYVDIKHQAKWDMFASPPELKSVTLMVETGNAADSIHVGKHPDGQLGITINGRTFTFDDKDKNGHPLELNIKTMGGNDQVTVSPEVTNPVTLDGGTGNDTLVAGGGRTKLIGGAGNDVLQLGSNFGYAEGNDGDDVIIGGSGDAVMYGNNGNDRLYAGAGTKDKQSYLDGGSGNDQLYAGNGHTVLHGGKGNDEMVGHDRTTFYSGRGQDRIRNNNQNDLIYAKSGDVYDPYRGSKFTEITPSTAGNEGFEVEGSPEFKQWMADNFELLQNSPVGQKMLADMDKAGKENGAKVTIKEDMGRGSAYIYGSAKLKDAKDARIEAHLEKGTPLQGIRADDPLLGTIIDNKPGVRADAGQLTLDRMTIASPNGQFVFPPLITFVHEIGHAYNGATGTGLPGNTQERSAYSPERSKPVPNRELQAVGLRNSAVPQDLDGDPSTPPTTINPEHVTENGMRREMGLPERKTFLL</sequence>
<dbReference type="InterPro" id="IPR001343">
    <property type="entry name" value="Hemolysn_Ca-bd"/>
</dbReference>
<comment type="caution">
    <text evidence="5">The sequence shown here is derived from an EMBL/GenBank/DDBJ whole genome shotgun (WGS) entry which is preliminary data.</text>
</comment>
<evidence type="ECO:0000313" key="6">
    <source>
        <dbReference type="Proteomes" id="UP000032210"/>
    </source>
</evidence>
<comment type="subcellular location">
    <subcellularLocation>
        <location evidence="1">Secreted</location>
    </subcellularLocation>
</comment>
<organism evidence="5 6">
    <name type="scientific">Pseudomonas fluorescens</name>
    <dbReference type="NCBI Taxonomy" id="294"/>
    <lineage>
        <taxon>Bacteria</taxon>
        <taxon>Pseudomonadati</taxon>
        <taxon>Pseudomonadota</taxon>
        <taxon>Gammaproteobacteria</taxon>
        <taxon>Pseudomonadales</taxon>
        <taxon>Pseudomonadaceae</taxon>
        <taxon>Pseudomonas</taxon>
    </lineage>
</organism>
<evidence type="ECO:0000313" key="5">
    <source>
        <dbReference type="EMBL" id="KIR22922.1"/>
    </source>
</evidence>
<name>A0A0D0RTK6_PSEFL</name>
<evidence type="ECO:0000256" key="4">
    <source>
        <dbReference type="SAM" id="MobiDB-lite"/>
    </source>
</evidence>
<dbReference type="Proteomes" id="UP000032210">
    <property type="component" value="Unassembled WGS sequence"/>
</dbReference>
<keyword evidence="3" id="KW-0106">Calcium</keyword>
<dbReference type="SUPFAM" id="SSF51120">
    <property type="entry name" value="beta-Roll"/>
    <property type="match status" value="1"/>
</dbReference>
<accession>A0A0D0RTK6</accession>
<dbReference type="Pfam" id="PF00353">
    <property type="entry name" value="HemolysinCabind"/>
    <property type="match status" value="3"/>
</dbReference>
<evidence type="ECO:0000256" key="1">
    <source>
        <dbReference type="ARBA" id="ARBA00004613"/>
    </source>
</evidence>
<keyword evidence="2" id="KW-0964">Secreted</keyword>
<dbReference type="Pfam" id="PF14891">
    <property type="entry name" value="Peptidase_M91"/>
    <property type="match status" value="1"/>
</dbReference>
<evidence type="ECO:0000256" key="3">
    <source>
        <dbReference type="ARBA" id="ARBA00022837"/>
    </source>
</evidence>
<dbReference type="PANTHER" id="PTHR38340">
    <property type="entry name" value="S-LAYER PROTEIN"/>
    <property type="match status" value="1"/>
</dbReference>
<reference evidence="5 6" key="1">
    <citation type="submission" date="2015-01" db="EMBL/GenBank/DDBJ databases">
        <title>Genome sequence of the beneficial rhizobacterium Pseudomonas fluorescens 2-79.</title>
        <authorList>
            <person name="Thuermer A."/>
            <person name="Daniel R."/>
        </authorList>
    </citation>
    <scope>NUCLEOTIDE SEQUENCE [LARGE SCALE GENOMIC DNA]</scope>
    <source>
        <strain evidence="5 6">2-79</strain>
    </source>
</reference>
<dbReference type="Gene3D" id="2.150.10.10">
    <property type="entry name" value="Serralysin-like metalloprotease, C-terminal"/>
    <property type="match status" value="3"/>
</dbReference>
<dbReference type="EMBL" id="JXCQ01000010">
    <property type="protein sequence ID" value="KIR22922.1"/>
    <property type="molecule type" value="Genomic_DNA"/>
</dbReference>
<feature type="region of interest" description="Disordered" evidence="4">
    <location>
        <begin position="1"/>
        <end position="48"/>
    </location>
</feature>
<dbReference type="RefSeq" id="WP_080889034.1">
    <property type="nucleotide sequence ID" value="NZ_JXCQ01000010.1"/>
</dbReference>
<evidence type="ECO:0000256" key="2">
    <source>
        <dbReference type="ARBA" id="ARBA00022525"/>
    </source>
</evidence>